<name>A0A367GQY6_9SPHI</name>
<reference evidence="1 2" key="1">
    <citation type="submission" date="2018-05" db="EMBL/GenBank/DDBJ databases">
        <title>Mucilaginibacter hurinus sp. nov., isolated from briquette warehouse soil.</title>
        <authorList>
            <person name="Choi L."/>
        </authorList>
    </citation>
    <scope>NUCLEOTIDE SEQUENCE [LARGE SCALE GENOMIC DNA]</scope>
    <source>
        <strain evidence="1 2">ZR32</strain>
    </source>
</reference>
<accession>A0A367GQY6</accession>
<evidence type="ECO:0000313" key="2">
    <source>
        <dbReference type="Proteomes" id="UP000253209"/>
    </source>
</evidence>
<sequence>MLKLYKKENGITYYWETWDKDDKTGIIHCGEIGQTGESKEIRSGLFSSFRKVIQKEIDQKIKEGFIEIDIEEHFTLLIEYLVDDEGAADDVDKRHRLQDRVDSLLGWTGLGHCDGGSIGSGTMEVCCYVVDFDVAKQTIEKDLANTEFGNYTRVFDGMLTENKS</sequence>
<dbReference type="OrthoDB" id="5508028at2"/>
<proteinExistence type="predicted"/>
<dbReference type="AlphaFoldDB" id="A0A367GQY6"/>
<comment type="caution">
    <text evidence="1">The sequence shown here is derived from an EMBL/GenBank/DDBJ whole genome shotgun (WGS) entry which is preliminary data.</text>
</comment>
<protein>
    <recommendedName>
        <fullName evidence="3">WGR domain-containing protein</fullName>
    </recommendedName>
</protein>
<dbReference type="Proteomes" id="UP000253209">
    <property type="component" value="Unassembled WGS sequence"/>
</dbReference>
<organism evidence="1 2">
    <name type="scientific">Mucilaginibacter hurinus</name>
    <dbReference type="NCBI Taxonomy" id="2201324"/>
    <lineage>
        <taxon>Bacteria</taxon>
        <taxon>Pseudomonadati</taxon>
        <taxon>Bacteroidota</taxon>
        <taxon>Sphingobacteriia</taxon>
        <taxon>Sphingobacteriales</taxon>
        <taxon>Sphingobacteriaceae</taxon>
        <taxon>Mucilaginibacter</taxon>
    </lineage>
</organism>
<keyword evidence="2" id="KW-1185">Reference proteome</keyword>
<gene>
    <name evidence="1" type="ORF">DJ568_03755</name>
</gene>
<dbReference type="RefSeq" id="WP_114003913.1">
    <property type="nucleotide sequence ID" value="NZ_QGDC01000002.1"/>
</dbReference>
<dbReference type="EMBL" id="QGDC01000002">
    <property type="protein sequence ID" value="RCH55877.1"/>
    <property type="molecule type" value="Genomic_DNA"/>
</dbReference>
<evidence type="ECO:0000313" key="1">
    <source>
        <dbReference type="EMBL" id="RCH55877.1"/>
    </source>
</evidence>
<evidence type="ECO:0008006" key="3">
    <source>
        <dbReference type="Google" id="ProtNLM"/>
    </source>
</evidence>